<sequence>MTSKSHIKGPFFYPKTPIGKVKLNKNLTQHHANRDINLNQSDWSDFTFLIQSNPIWFHNQALLCCFFLYSPAIPLIFFSLLYFR</sequence>
<proteinExistence type="predicted"/>
<evidence type="ECO:0000313" key="2">
    <source>
        <dbReference type="EMBL" id="OCL05434.1"/>
    </source>
</evidence>
<feature type="transmembrane region" description="Helical" evidence="1">
    <location>
        <begin position="61"/>
        <end position="83"/>
    </location>
</feature>
<reference evidence="2 3" key="1">
    <citation type="journal article" date="2016" name="Nat. Commun.">
        <title>Ectomycorrhizal ecology is imprinted in the genome of the dominant symbiotic fungus Cenococcum geophilum.</title>
        <authorList>
            <consortium name="DOE Joint Genome Institute"/>
            <person name="Peter M."/>
            <person name="Kohler A."/>
            <person name="Ohm R.A."/>
            <person name="Kuo A."/>
            <person name="Krutzmann J."/>
            <person name="Morin E."/>
            <person name="Arend M."/>
            <person name="Barry K.W."/>
            <person name="Binder M."/>
            <person name="Choi C."/>
            <person name="Clum A."/>
            <person name="Copeland A."/>
            <person name="Grisel N."/>
            <person name="Haridas S."/>
            <person name="Kipfer T."/>
            <person name="LaButti K."/>
            <person name="Lindquist E."/>
            <person name="Lipzen A."/>
            <person name="Maire R."/>
            <person name="Meier B."/>
            <person name="Mihaltcheva S."/>
            <person name="Molinier V."/>
            <person name="Murat C."/>
            <person name="Poggeler S."/>
            <person name="Quandt C.A."/>
            <person name="Sperisen C."/>
            <person name="Tritt A."/>
            <person name="Tisserant E."/>
            <person name="Crous P.W."/>
            <person name="Henrissat B."/>
            <person name="Nehls U."/>
            <person name="Egli S."/>
            <person name="Spatafora J.W."/>
            <person name="Grigoriev I.V."/>
            <person name="Martin F.M."/>
        </authorList>
    </citation>
    <scope>NUCLEOTIDE SEQUENCE [LARGE SCALE GENOMIC DNA]</scope>
    <source>
        <strain evidence="2 3">CBS 207.34</strain>
    </source>
</reference>
<organism evidence="2 3">
    <name type="scientific">Glonium stellatum</name>
    <dbReference type="NCBI Taxonomy" id="574774"/>
    <lineage>
        <taxon>Eukaryota</taxon>
        <taxon>Fungi</taxon>
        <taxon>Dikarya</taxon>
        <taxon>Ascomycota</taxon>
        <taxon>Pezizomycotina</taxon>
        <taxon>Dothideomycetes</taxon>
        <taxon>Pleosporomycetidae</taxon>
        <taxon>Gloniales</taxon>
        <taxon>Gloniaceae</taxon>
        <taxon>Glonium</taxon>
    </lineage>
</organism>
<keyword evidence="1" id="KW-0472">Membrane</keyword>
<name>A0A8E2JQL0_9PEZI</name>
<keyword evidence="1" id="KW-0812">Transmembrane</keyword>
<keyword evidence="3" id="KW-1185">Reference proteome</keyword>
<dbReference type="AlphaFoldDB" id="A0A8E2JQL0"/>
<evidence type="ECO:0000256" key="1">
    <source>
        <dbReference type="SAM" id="Phobius"/>
    </source>
</evidence>
<keyword evidence="1" id="KW-1133">Transmembrane helix</keyword>
<protein>
    <submittedName>
        <fullName evidence="2">Uncharacterized protein</fullName>
    </submittedName>
</protein>
<accession>A0A8E2JQL0</accession>
<dbReference type="Proteomes" id="UP000250140">
    <property type="component" value="Unassembled WGS sequence"/>
</dbReference>
<evidence type="ECO:0000313" key="3">
    <source>
        <dbReference type="Proteomes" id="UP000250140"/>
    </source>
</evidence>
<gene>
    <name evidence="2" type="ORF">AOQ84DRAFT_97627</name>
</gene>
<dbReference type="EMBL" id="KV750287">
    <property type="protein sequence ID" value="OCL05434.1"/>
    <property type="molecule type" value="Genomic_DNA"/>
</dbReference>